<dbReference type="RefSeq" id="WP_090751141.1">
    <property type="nucleotide sequence ID" value="NZ_CZQA01000013.1"/>
</dbReference>
<protein>
    <recommendedName>
        <fullName evidence="4">HEAT repeat domain-containing protein</fullName>
    </recommendedName>
</protein>
<keyword evidence="3" id="KW-1185">Reference proteome</keyword>
<accession>A0A0S4LTE0</accession>
<evidence type="ECO:0000256" key="1">
    <source>
        <dbReference type="SAM" id="Phobius"/>
    </source>
</evidence>
<dbReference type="Proteomes" id="UP000199032">
    <property type="component" value="Unassembled WGS sequence"/>
</dbReference>
<evidence type="ECO:0008006" key="4">
    <source>
        <dbReference type="Google" id="ProtNLM"/>
    </source>
</evidence>
<sequence length="363" mass="41285">MLAFIDTDLPLDLWYISAVVLSCIIVLLLTSILLFRRHRLAAQHRRQRVITTWKPLLEQYVQEPLHTLPALTRRDHVVFLYLWNEHYESMGDAMIAQLVHVAQRVGSHHLAKELLHSHQLSHRMLGVVTLGRLQDQSAWTPISILVTHHNSFLAFNAAQALLRIDPKAALSLLLPVLGRRADWSPLKIVSMLQTVGRDLASEVLAQAAIQGDPDISPRLIRYLPGTKSQRGLPILRQFLRDEACSTNMLSASLFVFGEFRDPADLPIVRQHLTHEAWYVRVQAATALGKLGTVEDEDRLIDLFNDEHWWVRYRAGEALVSLESMTEEKLMKLQESLTSPEAHEILAPILAKFRARRAPIAVRP</sequence>
<dbReference type="InterPro" id="IPR011989">
    <property type="entry name" value="ARM-like"/>
</dbReference>
<evidence type="ECO:0000313" key="3">
    <source>
        <dbReference type="Proteomes" id="UP000199032"/>
    </source>
</evidence>
<dbReference type="Pfam" id="PF13646">
    <property type="entry name" value="HEAT_2"/>
    <property type="match status" value="1"/>
</dbReference>
<evidence type="ECO:0000313" key="2">
    <source>
        <dbReference type="EMBL" id="CUS39243.1"/>
    </source>
</evidence>
<keyword evidence="1" id="KW-1133">Transmembrane helix</keyword>
<dbReference type="Gene3D" id="1.25.10.10">
    <property type="entry name" value="Leucine-rich Repeat Variant"/>
    <property type="match status" value="2"/>
</dbReference>
<reference evidence="2 3" key="1">
    <citation type="submission" date="2015-10" db="EMBL/GenBank/DDBJ databases">
        <authorList>
            <person name="Gilbert D.G."/>
        </authorList>
    </citation>
    <scope>NUCLEOTIDE SEQUENCE [LARGE SCALE GENOMIC DNA]</scope>
    <source>
        <strain evidence="2">COMA1</strain>
    </source>
</reference>
<keyword evidence="1" id="KW-0812">Transmembrane</keyword>
<dbReference type="SUPFAM" id="SSF48371">
    <property type="entry name" value="ARM repeat"/>
    <property type="match status" value="1"/>
</dbReference>
<dbReference type="InterPro" id="IPR016024">
    <property type="entry name" value="ARM-type_fold"/>
</dbReference>
<organism evidence="2 3">
    <name type="scientific">Candidatus Nitrospira nitrosa</name>
    <dbReference type="NCBI Taxonomy" id="1742972"/>
    <lineage>
        <taxon>Bacteria</taxon>
        <taxon>Pseudomonadati</taxon>
        <taxon>Nitrospirota</taxon>
        <taxon>Nitrospiria</taxon>
        <taxon>Nitrospirales</taxon>
        <taxon>Nitrospiraceae</taxon>
        <taxon>Nitrospira</taxon>
    </lineage>
</organism>
<proteinExistence type="predicted"/>
<feature type="transmembrane region" description="Helical" evidence="1">
    <location>
        <begin position="13"/>
        <end position="35"/>
    </location>
</feature>
<name>A0A0S4LTE0_9BACT</name>
<dbReference type="AlphaFoldDB" id="A0A0S4LTE0"/>
<dbReference type="STRING" id="1742972.COMA1_70106"/>
<keyword evidence="1" id="KW-0472">Membrane</keyword>
<dbReference type="OrthoDB" id="9801841at2"/>
<gene>
    <name evidence="2" type="ORF">COMA1_70106</name>
</gene>
<dbReference type="EMBL" id="CZQA01000013">
    <property type="protein sequence ID" value="CUS39243.1"/>
    <property type="molecule type" value="Genomic_DNA"/>
</dbReference>